<gene>
    <name evidence="11" type="primary">abc-msp</name>
    <name evidence="11" type="ORF">SOCEGT47_010710</name>
</gene>
<keyword evidence="4 8" id="KW-0812">Transmembrane</keyword>
<dbReference type="OrthoDB" id="9808461at2"/>
<dbReference type="InterPro" id="IPR025857">
    <property type="entry name" value="MacB_PCD"/>
</dbReference>
<keyword evidence="3" id="KW-1003">Cell membrane</keyword>
<feature type="compositionally biased region" description="Basic and acidic residues" evidence="7">
    <location>
        <begin position="181"/>
        <end position="191"/>
    </location>
</feature>
<dbReference type="Proteomes" id="UP000295781">
    <property type="component" value="Chromosome"/>
</dbReference>
<evidence type="ECO:0000256" key="1">
    <source>
        <dbReference type="ARBA" id="ARBA00004651"/>
    </source>
</evidence>
<evidence type="ECO:0000256" key="5">
    <source>
        <dbReference type="ARBA" id="ARBA00022989"/>
    </source>
</evidence>
<feature type="compositionally biased region" description="Basic and acidic residues" evidence="7">
    <location>
        <begin position="205"/>
        <end position="215"/>
    </location>
</feature>
<dbReference type="PANTHER" id="PTHR30489">
    <property type="entry name" value="LIPOPROTEIN-RELEASING SYSTEM TRANSMEMBRANE PROTEIN LOLE"/>
    <property type="match status" value="1"/>
</dbReference>
<evidence type="ECO:0000313" key="12">
    <source>
        <dbReference type="Proteomes" id="UP000295781"/>
    </source>
</evidence>
<keyword evidence="6 8" id="KW-0472">Membrane</keyword>
<dbReference type="GO" id="GO:0044874">
    <property type="term" value="P:lipoprotein localization to outer membrane"/>
    <property type="evidence" value="ECO:0007669"/>
    <property type="project" value="TreeGrafter"/>
</dbReference>
<evidence type="ECO:0000256" key="4">
    <source>
        <dbReference type="ARBA" id="ARBA00022692"/>
    </source>
</evidence>
<proteinExistence type="inferred from homology"/>
<keyword evidence="5 8" id="KW-1133">Transmembrane helix</keyword>
<feature type="compositionally biased region" description="Pro residues" evidence="7">
    <location>
        <begin position="159"/>
        <end position="170"/>
    </location>
</feature>
<feature type="region of interest" description="Disordered" evidence="7">
    <location>
        <begin position="144"/>
        <end position="191"/>
    </location>
</feature>
<accession>A0A4P2PV98</accession>
<protein>
    <submittedName>
        <fullName evidence="11">ABC transporter permease</fullName>
    </submittedName>
</protein>
<evidence type="ECO:0000313" key="11">
    <source>
        <dbReference type="EMBL" id="AUX20599.1"/>
    </source>
</evidence>
<reference evidence="11 12" key="1">
    <citation type="submission" date="2015-09" db="EMBL/GenBank/DDBJ databases">
        <title>Sorangium comparison.</title>
        <authorList>
            <person name="Zaburannyi N."/>
            <person name="Bunk B."/>
            <person name="Overmann J."/>
            <person name="Mueller R."/>
        </authorList>
    </citation>
    <scope>NUCLEOTIDE SEQUENCE [LARGE SCALE GENOMIC DNA]</scope>
    <source>
        <strain evidence="11 12">So ceGT47</strain>
    </source>
</reference>
<comment type="subcellular location">
    <subcellularLocation>
        <location evidence="1">Cell membrane</location>
        <topology evidence="1">Multi-pass membrane protein</topology>
    </subcellularLocation>
</comment>
<dbReference type="AlphaFoldDB" id="A0A4P2PV98"/>
<sequence>MSYPIEVALRYLGSKKRAFISVGTTFAILGVALGVAALATVMSVTGGFQAEFRDKVLGVNAHVLVIKYSTDFREYRTIMDQVAKVPGVVGAAPFSINPMMLTHGDATATGVLVKGVDPARSLGVGADGAVTPVLDLPRHILPGGDLSGLRRPGARPPERAAPPALPPVPPVEQDAGARGALEPERDEEGRNLDLLRALEARIQEDERAAAERGAADEPAAQGADFGGPAGAEEGAVAEGEGAVAAAEGALDEGAPRGAIEPEGGYDSVLPEDDVLPPDVDPDPCADKEQIARMPGIVVGAALAKNLSLEIGECVTVTSPTIGFSVSNGAIKPPVAKRFRVIAIFEAGFEQYDTKLAYADLYETQAFYDHGDTVTGVEMKVDDIDNASSIARDISKMLSNGLYYTMDWEELNHGLFTALRIQQIGMSAVLALIIVVAAFTVIATLIMVVLDKKKEIAVLKAMGATDSAILRIFLYQGGIIGLAGTTLGLLLGVAVCKGLLVYGFPLDPKVYFISRLPVQARPQEFLITGVIAILICLAATIVPSLYAARLRPAEGFRSQ</sequence>
<feature type="region of interest" description="Disordered" evidence="7">
    <location>
        <begin position="205"/>
        <end position="274"/>
    </location>
</feature>
<evidence type="ECO:0000259" key="10">
    <source>
        <dbReference type="Pfam" id="PF12704"/>
    </source>
</evidence>
<dbReference type="Pfam" id="PF12704">
    <property type="entry name" value="MacB_PCD"/>
    <property type="match status" value="1"/>
</dbReference>
<feature type="domain" description="ABC3 transporter permease C-terminal" evidence="9">
    <location>
        <begin position="427"/>
        <end position="549"/>
    </location>
</feature>
<evidence type="ECO:0000256" key="6">
    <source>
        <dbReference type="ARBA" id="ARBA00023136"/>
    </source>
</evidence>
<feature type="transmembrane region" description="Helical" evidence="8">
    <location>
        <begin position="471"/>
        <end position="504"/>
    </location>
</feature>
<dbReference type="InterPro" id="IPR051447">
    <property type="entry name" value="Lipoprotein-release_system"/>
</dbReference>
<dbReference type="GO" id="GO:0098797">
    <property type="term" value="C:plasma membrane protein complex"/>
    <property type="evidence" value="ECO:0007669"/>
    <property type="project" value="TreeGrafter"/>
</dbReference>
<dbReference type="Pfam" id="PF02687">
    <property type="entry name" value="FtsX"/>
    <property type="match status" value="1"/>
</dbReference>
<evidence type="ECO:0000256" key="3">
    <source>
        <dbReference type="ARBA" id="ARBA00022475"/>
    </source>
</evidence>
<feature type="domain" description="MacB-like periplasmic core" evidence="10">
    <location>
        <begin position="24"/>
        <end position="119"/>
    </location>
</feature>
<comment type="similarity">
    <text evidence="2">Belongs to the ABC-4 integral membrane protein family. LolC/E subfamily.</text>
</comment>
<dbReference type="EMBL" id="CP012670">
    <property type="protein sequence ID" value="AUX20599.1"/>
    <property type="molecule type" value="Genomic_DNA"/>
</dbReference>
<evidence type="ECO:0000256" key="2">
    <source>
        <dbReference type="ARBA" id="ARBA00005236"/>
    </source>
</evidence>
<feature type="compositionally biased region" description="Low complexity" evidence="7">
    <location>
        <begin position="230"/>
        <end position="252"/>
    </location>
</feature>
<feature type="transmembrane region" description="Helical" evidence="8">
    <location>
        <begin position="18"/>
        <end position="42"/>
    </location>
</feature>
<dbReference type="RefSeq" id="WP_129345887.1">
    <property type="nucleotide sequence ID" value="NZ_CP012670.1"/>
</dbReference>
<name>A0A4P2PV98_SORCE</name>
<evidence type="ECO:0000259" key="9">
    <source>
        <dbReference type="Pfam" id="PF02687"/>
    </source>
</evidence>
<organism evidence="11 12">
    <name type="scientific">Sorangium cellulosum</name>
    <name type="common">Polyangium cellulosum</name>
    <dbReference type="NCBI Taxonomy" id="56"/>
    <lineage>
        <taxon>Bacteria</taxon>
        <taxon>Pseudomonadati</taxon>
        <taxon>Myxococcota</taxon>
        <taxon>Polyangia</taxon>
        <taxon>Polyangiales</taxon>
        <taxon>Polyangiaceae</taxon>
        <taxon>Sorangium</taxon>
    </lineage>
</organism>
<evidence type="ECO:0000256" key="7">
    <source>
        <dbReference type="SAM" id="MobiDB-lite"/>
    </source>
</evidence>
<dbReference type="InterPro" id="IPR003838">
    <property type="entry name" value="ABC3_permease_C"/>
</dbReference>
<feature type="transmembrane region" description="Helical" evidence="8">
    <location>
        <begin position="524"/>
        <end position="547"/>
    </location>
</feature>
<evidence type="ECO:0000256" key="8">
    <source>
        <dbReference type="SAM" id="Phobius"/>
    </source>
</evidence>
<dbReference type="PANTHER" id="PTHR30489:SF0">
    <property type="entry name" value="LIPOPROTEIN-RELEASING SYSTEM TRANSMEMBRANE PROTEIN LOLE"/>
    <property type="match status" value="1"/>
</dbReference>
<feature type="transmembrane region" description="Helical" evidence="8">
    <location>
        <begin position="427"/>
        <end position="450"/>
    </location>
</feature>